<keyword evidence="8" id="KW-1185">Reference proteome</keyword>
<protein>
    <recommendedName>
        <fullName evidence="6">Serpin domain-containing protein</fullName>
    </recommendedName>
</protein>
<comment type="caution">
    <text evidence="7">The sequence shown here is derived from an EMBL/GenBank/DDBJ whole genome shotgun (WGS) entry which is preliminary data.</text>
</comment>
<dbReference type="Proteomes" id="UP001142055">
    <property type="component" value="Chromosome 1"/>
</dbReference>
<dbReference type="EMBL" id="JAPWDV010000001">
    <property type="protein sequence ID" value="KAJ6225260.1"/>
    <property type="molecule type" value="Genomic_DNA"/>
</dbReference>
<organism evidence="7 8">
    <name type="scientific">Blomia tropicalis</name>
    <name type="common">Mite</name>
    <dbReference type="NCBI Taxonomy" id="40697"/>
    <lineage>
        <taxon>Eukaryota</taxon>
        <taxon>Metazoa</taxon>
        <taxon>Ecdysozoa</taxon>
        <taxon>Arthropoda</taxon>
        <taxon>Chelicerata</taxon>
        <taxon>Arachnida</taxon>
        <taxon>Acari</taxon>
        <taxon>Acariformes</taxon>
        <taxon>Sarcoptiformes</taxon>
        <taxon>Astigmata</taxon>
        <taxon>Glycyphagoidea</taxon>
        <taxon>Echimyopodidae</taxon>
        <taxon>Blomia</taxon>
    </lineage>
</organism>
<evidence type="ECO:0000259" key="6">
    <source>
        <dbReference type="SMART" id="SM00093"/>
    </source>
</evidence>
<proteinExistence type="inferred from homology"/>
<dbReference type="AlphaFoldDB" id="A0A9Q0MK35"/>
<keyword evidence="3" id="KW-0722">Serine protease inhibitor</keyword>
<dbReference type="InterPro" id="IPR036186">
    <property type="entry name" value="Serpin_sf"/>
</dbReference>
<evidence type="ECO:0000256" key="5">
    <source>
        <dbReference type="RuleBase" id="RU000411"/>
    </source>
</evidence>
<dbReference type="GO" id="GO:0005615">
    <property type="term" value="C:extracellular space"/>
    <property type="evidence" value="ECO:0007669"/>
    <property type="project" value="InterPro"/>
</dbReference>
<dbReference type="InterPro" id="IPR042185">
    <property type="entry name" value="Serpin_sf_2"/>
</dbReference>
<dbReference type="Gene3D" id="2.30.39.10">
    <property type="entry name" value="Alpha-1-antitrypsin, domain 1"/>
    <property type="match status" value="1"/>
</dbReference>
<evidence type="ECO:0000256" key="3">
    <source>
        <dbReference type="ARBA" id="ARBA00022900"/>
    </source>
</evidence>
<dbReference type="SUPFAM" id="SSF56574">
    <property type="entry name" value="Serpins"/>
    <property type="match status" value="1"/>
</dbReference>
<dbReference type="Gene3D" id="3.30.497.10">
    <property type="entry name" value="Antithrombin, subunit I, domain 2"/>
    <property type="match status" value="1"/>
</dbReference>
<dbReference type="InterPro" id="IPR000215">
    <property type="entry name" value="Serpin_fam"/>
</dbReference>
<dbReference type="GO" id="GO:0004867">
    <property type="term" value="F:serine-type endopeptidase inhibitor activity"/>
    <property type="evidence" value="ECO:0007669"/>
    <property type="project" value="UniProtKB-KW"/>
</dbReference>
<dbReference type="PANTHER" id="PTHR11461:SF211">
    <property type="entry name" value="GH10112P-RELATED"/>
    <property type="match status" value="1"/>
</dbReference>
<dbReference type="OMA" id="ILANMQV"/>
<evidence type="ECO:0000256" key="4">
    <source>
        <dbReference type="ARBA" id="ARBA00023180"/>
    </source>
</evidence>
<sequence>MSCIKSTLFIAILVITFGLRLNGQVISYGMRKLALSMNQFGLDILRTIDRIDTKSKDEQRSSFAFCPFCIGSSLAMLLAGLQPNRTGTSTYDSIRHALYLGQMQPQEINLAFYDLAQHLQLNLPDGYRMKRDADLDSSEEILPYDHPENLDDSIEDEMQLDDSFFFGTESRTHEAIISPSGSMKSLIDDVNYPSPASTVMSKFINQFYVQRHLPIDYNYYVMMQYYYKTPIRSLDFAYAGEESRQHINANVEHQTHGKIQTIVPIIKNDKWSQTRLLLLSGFYFDGKIDFRDQIRRNRGIFNARWKNSKKPTIALMSPSTMSPPTTMPTTVKTQTIKDFNPFKPLDKMNRVHTKESIRLRYSFSSYLNATIVEMPFIGGTLSLLTLVPISPSRNRGMASDILLSRLNAQLIVDLIQNLEIRRIDITKKSTTETKINRVARETEQIVESPIMKIFEHDNEQRQMKKQVQMKSGTMKRIHVSLEDEFVYMILDNISGLILSIGKYYSN</sequence>
<dbReference type="PANTHER" id="PTHR11461">
    <property type="entry name" value="SERINE PROTEASE INHIBITOR, SERPIN"/>
    <property type="match status" value="1"/>
</dbReference>
<keyword evidence="4" id="KW-0325">Glycoprotein</keyword>
<keyword evidence="2" id="KW-0646">Protease inhibitor</keyword>
<evidence type="ECO:0000313" key="7">
    <source>
        <dbReference type="EMBL" id="KAJ6225260.1"/>
    </source>
</evidence>
<dbReference type="InterPro" id="IPR023796">
    <property type="entry name" value="Serpin_dom"/>
</dbReference>
<feature type="domain" description="Serpin" evidence="6">
    <location>
        <begin position="42"/>
        <end position="506"/>
    </location>
</feature>
<evidence type="ECO:0000256" key="1">
    <source>
        <dbReference type="ARBA" id="ARBA00009500"/>
    </source>
</evidence>
<dbReference type="Pfam" id="PF00079">
    <property type="entry name" value="Serpin"/>
    <property type="match status" value="1"/>
</dbReference>
<dbReference type="SMART" id="SM00093">
    <property type="entry name" value="SERPIN"/>
    <property type="match status" value="1"/>
</dbReference>
<gene>
    <name evidence="7" type="ORF">RDWZM_003805</name>
</gene>
<accession>A0A9Q0MK35</accession>
<name>A0A9Q0MK35_BLOTA</name>
<reference evidence="7" key="1">
    <citation type="submission" date="2022-12" db="EMBL/GenBank/DDBJ databases">
        <title>Genome assemblies of Blomia tropicalis.</title>
        <authorList>
            <person name="Cui Y."/>
        </authorList>
    </citation>
    <scope>NUCLEOTIDE SEQUENCE</scope>
    <source>
        <tissue evidence="7">Adult mites</tissue>
    </source>
</reference>
<evidence type="ECO:0000256" key="2">
    <source>
        <dbReference type="ARBA" id="ARBA00022690"/>
    </source>
</evidence>
<evidence type="ECO:0000313" key="8">
    <source>
        <dbReference type="Proteomes" id="UP001142055"/>
    </source>
</evidence>
<comment type="similarity">
    <text evidence="1 5">Belongs to the serpin family.</text>
</comment>
<dbReference type="InterPro" id="IPR042178">
    <property type="entry name" value="Serpin_sf_1"/>
</dbReference>